<organism evidence="2">
    <name type="scientific">viral metagenome</name>
    <dbReference type="NCBI Taxonomy" id="1070528"/>
    <lineage>
        <taxon>unclassified sequences</taxon>
        <taxon>metagenomes</taxon>
        <taxon>organismal metagenomes</taxon>
    </lineage>
</organism>
<proteinExistence type="predicted"/>
<dbReference type="EMBL" id="MT141530">
    <property type="protein sequence ID" value="QJA65027.1"/>
    <property type="molecule type" value="Genomic_DNA"/>
</dbReference>
<dbReference type="EMBL" id="MT142494">
    <property type="protein sequence ID" value="QJA82700.1"/>
    <property type="molecule type" value="Genomic_DNA"/>
</dbReference>
<evidence type="ECO:0000313" key="2">
    <source>
        <dbReference type="EMBL" id="QJA82700.1"/>
    </source>
</evidence>
<dbReference type="AlphaFoldDB" id="A0A6M3KLW7"/>
<gene>
    <name evidence="2" type="ORF">MM415A00374_0012</name>
    <name evidence="1" type="ORF">MM415B00446_0051</name>
</gene>
<accession>A0A6M3KLW7</accession>
<protein>
    <submittedName>
        <fullName evidence="2">Uncharacterized protein</fullName>
    </submittedName>
</protein>
<name>A0A6M3KLW7_9ZZZZ</name>
<evidence type="ECO:0000313" key="1">
    <source>
        <dbReference type="EMBL" id="QJA65027.1"/>
    </source>
</evidence>
<reference evidence="2" key="1">
    <citation type="submission" date="2020-03" db="EMBL/GenBank/DDBJ databases">
        <title>The deep terrestrial virosphere.</title>
        <authorList>
            <person name="Holmfeldt K."/>
            <person name="Nilsson E."/>
            <person name="Simone D."/>
            <person name="Lopez-Fernandez M."/>
            <person name="Wu X."/>
            <person name="de Brujin I."/>
            <person name="Lundin D."/>
            <person name="Andersson A."/>
            <person name="Bertilsson S."/>
            <person name="Dopson M."/>
        </authorList>
    </citation>
    <scope>NUCLEOTIDE SEQUENCE</scope>
    <source>
        <strain evidence="2">MM415A00374</strain>
        <strain evidence="1">MM415B00446</strain>
    </source>
</reference>
<sequence>MRILTDEEIVKLLDISVEYDYIDYTNCETVSTVDIRPALKAQHKQDIKDFIELLEAYRFYDDFGGDSAKGFRDRLVETLQKLLEE</sequence>